<feature type="region of interest" description="Disordered" evidence="5">
    <location>
        <begin position="440"/>
        <end position="519"/>
    </location>
</feature>
<feature type="region of interest" description="Disordered" evidence="5">
    <location>
        <begin position="548"/>
        <end position="707"/>
    </location>
</feature>
<feature type="compositionally biased region" description="Basic and acidic residues" evidence="5">
    <location>
        <begin position="189"/>
        <end position="200"/>
    </location>
</feature>
<evidence type="ECO:0000313" key="9">
    <source>
        <dbReference type="Proteomes" id="UP000308133"/>
    </source>
</evidence>
<feature type="domain" description="SUN" evidence="7">
    <location>
        <begin position="249"/>
        <end position="417"/>
    </location>
</feature>
<keyword evidence="2" id="KW-0812">Transmembrane</keyword>
<keyword evidence="4" id="KW-0472">Membrane</keyword>
<dbReference type="GO" id="GO:0005737">
    <property type="term" value="C:cytoplasm"/>
    <property type="evidence" value="ECO:0007669"/>
    <property type="project" value="TreeGrafter"/>
</dbReference>
<dbReference type="GO" id="GO:0012505">
    <property type="term" value="C:endomembrane system"/>
    <property type="evidence" value="ECO:0007669"/>
    <property type="project" value="UniProtKB-SubCell"/>
</dbReference>
<feature type="compositionally biased region" description="Low complexity" evidence="5">
    <location>
        <begin position="605"/>
        <end position="652"/>
    </location>
</feature>
<feature type="compositionally biased region" description="Basic and acidic residues" evidence="5">
    <location>
        <begin position="919"/>
        <end position="928"/>
    </location>
</feature>
<dbReference type="InterPro" id="IPR045120">
    <property type="entry name" value="Suco/Slp1-like"/>
</dbReference>
<evidence type="ECO:0000313" key="8">
    <source>
        <dbReference type="EMBL" id="TKX25948.1"/>
    </source>
</evidence>
<evidence type="ECO:0000256" key="4">
    <source>
        <dbReference type="ARBA" id="ARBA00023136"/>
    </source>
</evidence>
<evidence type="ECO:0000256" key="1">
    <source>
        <dbReference type="ARBA" id="ARBA00004308"/>
    </source>
</evidence>
<keyword evidence="6" id="KW-0732">Signal</keyword>
<feature type="compositionally biased region" description="Low complexity" evidence="5">
    <location>
        <begin position="83"/>
        <end position="95"/>
    </location>
</feature>
<evidence type="ECO:0000256" key="3">
    <source>
        <dbReference type="ARBA" id="ARBA00022989"/>
    </source>
</evidence>
<evidence type="ECO:0000259" key="7">
    <source>
        <dbReference type="PROSITE" id="PS51469"/>
    </source>
</evidence>
<feature type="compositionally biased region" description="Acidic residues" evidence="5">
    <location>
        <begin position="947"/>
        <end position="958"/>
    </location>
</feature>
<dbReference type="Pfam" id="PF07738">
    <property type="entry name" value="Sad1_UNC"/>
    <property type="match status" value="1"/>
</dbReference>
<name>A0A4U7B3P8_9PEZI</name>
<feature type="region of interest" description="Disordered" evidence="5">
    <location>
        <begin position="179"/>
        <end position="268"/>
    </location>
</feature>
<dbReference type="FunFam" id="2.60.120.260:FF:000082">
    <property type="entry name" value="Sad1/UNC domain protein"/>
    <property type="match status" value="1"/>
</dbReference>
<feature type="region of interest" description="Disordered" evidence="5">
    <location>
        <begin position="72"/>
        <end position="160"/>
    </location>
</feature>
<keyword evidence="3" id="KW-1133">Transmembrane helix</keyword>
<feature type="compositionally biased region" description="Low complexity" evidence="5">
    <location>
        <begin position="476"/>
        <end position="485"/>
    </location>
</feature>
<feature type="compositionally biased region" description="Polar residues" evidence="5">
    <location>
        <begin position="984"/>
        <end position="997"/>
    </location>
</feature>
<dbReference type="EMBL" id="PTQR01000021">
    <property type="protein sequence ID" value="TKX25948.1"/>
    <property type="molecule type" value="Genomic_DNA"/>
</dbReference>
<dbReference type="GO" id="GO:0016020">
    <property type="term" value="C:membrane"/>
    <property type="evidence" value="ECO:0007669"/>
    <property type="project" value="InterPro"/>
</dbReference>
<proteinExistence type="predicted"/>
<dbReference type="PANTHER" id="PTHR12953:SF0">
    <property type="entry name" value="SUN DOMAIN-CONTAINING OSSIFICATION FACTOR"/>
    <property type="match status" value="1"/>
</dbReference>
<dbReference type="PROSITE" id="PS51469">
    <property type="entry name" value="SUN"/>
    <property type="match status" value="1"/>
</dbReference>
<reference evidence="8 9" key="1">
    <citation type="submission" date="2018-02" db="EMBL/GenBank/DDBJ databases">
        <title>Draft genome sequences of Elsinoe sp., causing black scab on jojoba.</title>
        <authorList>
            <person name="Stodart B."/>
            <person name="Jeffress S."/>
            <person name="Ash G."/>
            <person name="Arun Chinnappa K."/>
        </authorList>
    </citation>
    <scope>NUCLEOTIDE SEQUENCE [LARGE SCALE GENOMIC DNA]</scope>
    <source>
        <strain evidence="8 9">Hillstone_2</strain>
    </source>
</reference>
<accession>A0A4U7B3P8</accession>
<protein>
    <recommendedName>
        <fullName evidence="7">SUN domain-containing protein</fullName>
    </recommendedName>
</protein>
<evidence type="ECO:0000256" key="6">
    <source>
        <dbReference type="SAM" id="SignalP"/>
    </source>
</evidence>
<dbReference type="InterPro" id="IPR012919">
    <property type="entry name" value="SUN_dom"/>
</dbReference>
<gene>
    <name evidence="8" type="ORF">C1H76_1794</name>
</gene>
<feature type="compositionally biased region" description="Low complexity" evidence="5">
    <location>
        <begin position="694"/>
        <end position="704"/>
    </location>
</feature>
<dbReference type="AlphaFoldDB" id="A0A4U7B3P8"/>
<organism evidence="8 9">
    <name type="scientific">Elsinoe australis</name>
    <dbReference type="NCBI Taxonomy" id="40998"/>
    <lineage>
        <taxon>Eukaryota</taxon>
        <taxon>Fungi</taxon>
        <taxon>Dikarya</taxon>
        <taxon>Ascomycota</taxon>
        <taxon>Pezizomycotina</taxon>
        <taxon>Dothideomycetes</taxon>
        <taxon>Dothideomycetidae</taxon>
        <taxon>Myriangiales</taxon>
        <taxon>Elsinoaceae</taxon>
        <taxon>Elsinoe</taxon>
    </lineage>
</organism>
<dbReference type="GO" id="GO:0034975">
    <property type="term" value="P:protein folding in endoplasmic reticulum"/>
    <property type="evidence" value="ECO:0007669"/>
    <property type="project" value="TreeGrafter"/>
</dbReference>
<feature type="compositionally biased region" description="Polar residues" evidence="5">
    <location>
        <begin position="96"/>
        <end position="116"/>
    </location>
</feature>
<feature type="signal peptide" evidence="6">
    <location>
        <begin position="1"/>
        <end position="25"/>
    </location>
</feature>
<feature type="compositionally biased region" description="Polar residues" evidence="5">
    <location>
        <begin position="551"/>
        <end position="597"/>
    </location>
</feature>
<feature type="compositionally biased region" description="Low complexity" evidence="5">
    <location>
        <begin position="117"/>
        <end position="151"/>
    </location>
</feature>
<evidence type="ECO:0000256" key="2">
    <source>
        <dbReference type="ARBA" id="ARBA00022692"/>
    </source>
</evidence>
<dbReference type="PANTHER" id="PTHR12953">
    <property type="entry name" value="MEMBRANE PROTEIN CH1 RELATED"/>
    <property type="match status" value="1"/>
</dbReference>
<dbReference type="Gene3D" id="2.60.120.260">
    <property type="entry name" value="Galactose-binding domain-like"/>
    <property type="match status" value="1"/>
</dbReference>
<feature type="compositionally biased region" description="Polar residues" evidence="5">
    <location>
        <begin position="491"/>
        <end position="500"/>
    </location>
</feature>
<comment type="subcellular location">
    <subcellularLocation>
        <location evidence="1">Endomembrane system</location>
    </subcellularLocation>
</comment>
<feature type="region of interest" description="Disordered" evidence="5">
    <location>
        <begin position="854"/>
        <end position="1020"/>
    </location>
</feature>
<comment type="caution">
    <text evidence="8">The sequence shown here is derived from an EMBL/GenBank/DDBJ whole genome shotgun (WGS) entry which is preliminary data.</text>
</comment>
<sequence length="1020" mass="108968">MRLLFTLRCLNLLGLISAEIALIQAASTGATQNEKETVISPAPTCRSGSVNYITHKLPQQCALSNRTALAHAHTPTSGTNLKASSATTTATPAPAQQNSVQISTPSEQGKSQESTTQAISISASDSPASSSQISAASSSAPSSPQSTTTASPGAAVDGEETPLDTANFLSFEEWKKQNLEKVGQSPEHVGQHRAAEDIPKRPRPGNSNALDVLGEDTEIELDFGGFGAGTGPQAPVGQSRGGQGQQQQGQGVSEKPPSQQTLRSKDAGRTCKERTNYASFDCAATILKTNKECKSASSVLVENKDSYMLNICSVKNKFFIVELCDDILIDTVVLANYEFFSSIFRTFRLSVSDRYPAKPDKWRELGVYEARNTREVQPFLVEQSLIWARYLRIEILSHYGNEYYCPVSLLRVHGTTMIEEFRHQEEIARGEYPEEIGMEESEAGTASPLPPQEPPESSVAADKSAAETPVNQPTVTSAAQTTSSANDEHQSTAGTSQVTDSVRDNPRTSQTADKIEHVDNHTMSVVKEVGLQYYVNVTDVVTSRPVAETSVMPSNTSIRSTNCSPAAASPTEQPVQRQQTHQSESYASTTDVSTVNQAPVDHKTSTSTTIPSNTSTATASHASTESGSLQQPSSASSSAPSSSSQTISSSSPPSQPQNPSPSVSTDSSSQAPSQQPQQSQQPQAPPSHSRRPTTTHPSPSTPSTQESFFKSLHKRLSALESNATLSLQYIEHQSLLLRDAFLSHSKSQSSRTSSFLSSLNSTVRSELLDFRKQYDELWQSTVIELEGQRRQFEKEMGEMRRGLEVLGREAVWQKRMVVVQSTLLLGCLGLVLFGRQGGTGGGWEGRGLKVVGWGSPPLSPKSPTLGGKSPVLEGKRGWGWRRSPSPSPLEGARAGEKEGEEGVSWKVSPPTPMSGSLRSFEEGERDGVGDEGGSEEEASGSGSGESEGTDESEDSADMEDVRDSVEGEGMDGGGVGETPKKVPTETQSSPATPTGTRDVNPVAQVMSDVQVNGEHGVGPA</sequence>
<feature type="chain" id="PRO_5020894945" description="SUN domain-containing protein" evidence="6">
    <location>
        <begin position="26"/>
        <end position="1020"/>
    </location>
</feature>
<evidence type="ECO:0000256" key="5">
    <source>
        <dbReference type="SAM" id="MobiDB-lite"/>
    </source>
</evidence>
<dbReference type="Proteomes" id="UP000308133">
    <property type="component" value="Unassembled WGS sequence"/>
</dbReference>
<feature type="compositionally biased region" description="Low complexity" evidence="5">
    <location>
        <begin position="660"/>
        <end position="682"/>
    </location>
</feature>